<dbReference type="InterPro" id="IPR004101">
    <property type="entry name" value="Mur_ligase_C"/>
</dbReference>
<keyword evidence="8" id="KW-0460">Magnesium</keyword>
<evidence type="ECO:0000256" key="4">
    <source>
        <dbReference type="ARBA" id="ARBA00022598"/>
    </source>
</evidence>
<evidence type="ECO:0000256" key="7">
    <source>
        <dbReference type="ARBA" id="ARBA00022840"/>
    </source>
</evidence>
<evidence type="ECO:0000256" key="2">
    <source>
        <dbReference type="ARBA" id="ARBA00008276"/>
    </source>
</evidence>
<dbReference type="GO" id="GO:0004326">
    <property type="term" value="F:tetrahydrofolylpolyglutamate synthase activity"/>
    <property type="evidence" value="ECO:0007669"/>
    <property type="project" value="UniProtKB-EC"/>
</dbReference>
<dbReference type="InterPro" id="IPR013221">
    <property type="entry name" value="Mur_ligase_cen"/>
</dbReference>
<keyword evidence="7 11" id="KW-0067">ATP-binding</keyword>
<dbReference type="GO" id="GO:0008841">
    <property type="term" value="F:dihydrofolate synthase activity"/>
    <property type="evidence" value="ECO:0007669"/>
    <property type="project" value="TreeGrafter"/>
</dbReference>
<keyword evidence="6 11" id="KW-0547">Nucleotide-binding</keyword>
<comment type="cofactor">
    <cofactor evidence="1">
        <name>Mg(2+)</name>
        <dbReference type="ChEBI" id="CHEBI:18420"/>
    </cofactor>
</comment>
<proteinExistence type="inferred from homology"/>
<dbReference type="GO" id="GO:0005524">
    <property type="term" value="F:ATP binding"/>
    <property type="evidence" value="ECO:0007669"/>
    <property type="project" value="UniProtKB-KW"/>
</dbReference>
<organism evidence="14 15">
    <name type="scientific">Candidatus Woykebacteria bacterium RIFCSPHIGHO2_02_FULL_43_16b</name>
    <dbReference type="NCBI Taxonomy" id="1802601"/>
    <lineage>
        <taxon>Bacteria</taxon>
        <taxon>Candidatus Woykeibacteriota</taxon>
    </lineage>
</organism>
<dbReference type="PROSITE" id="PS01012">
    <property type="entry name" value="FOLYLPOLYGLU_SYNT_2"/>
    <property type="match status" value="1"/>
</dbReference>
<evidence type="ECO:0000256" key="9">
    <source>
        <dbReference type="ARBA" id="ARBA00030592"/>
    </source>
</evidence>
<dbReference type="Proteomes" id="UP000177821">
    <property type="component" value="Unassembled WGS sequence"/>
</dbReference>
<feature type="domain" description="Mur ligase C-terminal" evidence="12">
    <location>
        <begin position="301"/>
        <end position="423"/>
    </location>
</feature>
<accession>A0A1G1WP91</accession>
<dbReference type="FunFam" id="3.40.1190.10:FF:000011">
    <property type="entry name" value="Folylpolyglutamate synthase/dihydrofolate synthase"/>
    <property type="match status" value="1"/>
</dbReference>
<comment type="catalytic activity">
    <reaction evidence="10">
        <text>(6S)-5,6,7,8-tetrahydrofolyl-(gamma-L-Glu)(n) + L-glutamate + ATP = (6S)-5,6,7,8-tetrahydrofolyl-(gamma-L-Glu)(n+1) + ADP + phosphate + H(+)</text>
        <dbReference type="Rhea" id="RHEA:10580"/>
        <dbReference type="Rhea" id="RHEA-COMP:14738"/>
        <dbReference type="Rhea" id="RHEA-COMP:14740"/>
        <dbReference type="ChEBI" id="CHEBI:15378"/>
        <dbReference type="ChEBI" id="CHEBI:29985"/>
        <dbReference type="ChEBI" id="CHEBI:30616"/>
        <dbReference type="ChEBI" id="CHEBI:43474"/>
        <dbReference type="ChEBI" id="CHEBI:141005"/>
        <dbReference type="ChEBI" id="CHEBI:456216"/>
        <dbReference type="EC" id="6.3.2.17"/>
    </reaction>
</comment>
<dbReference type="PANTHER" id="PTHR11136:SF0">
    <property type="entry name" value="DIHYDROFOLATE SYNTHETASE-RELATED"/>
    <property type="match status" value="1"/>
</dbReference>
<sequence length="438" mass="47920">MVNKMAKKQLIEDILNKFARVKKSSKTKKGRFDYFLLVLANPESKYKTIHVAGTSGKGSTATFISSILANSGARVGLNLSPHVELVTERIQINNKPISAEVFYKYLKEILPLTREVESSVGPLSYFEVLTGLAFYIFAREKVEIAVIETGIGGSRDVTNVITPEVAVLTNVDLDHTQVLGNTIEKIARDKAGIIKLGIPVVTGVTQPSVQEIVGDVVSKNSSPLYTVGKEIQYVAHTATPAGSVFSANTPWGAFQNLEITLPGLFQIENATLALVAVLAMKNNLVTQEAIRNGLRKAYIPGRFEIIQKDPPIVLDGAHNPAKIRALLYSVQKLFPDKEICVFMVPKKDRDMAQIVDVVTKFSNNIILTQLEGVPIPGLLARTTSYFQSKVGVAPLVFTDSLEAFEETKKMLKTNEVLVVTGSFYLVGEIKRKGRAVTS</sequence>
<evidence type="ECO:0000259" key="13">
    <source>
        <dbReference type="Pfam" id="PF08245"/>
    </source>
</evidence>
<feature type="domain" description="Mur ligase central" evidence="13">
    <location>
        <begin position="51"/>
        <end position="276"/>
    </location>
</feature>
<dbReference type="InterPro" id="IPR036615">
    <property type="entry name" value="Mur_ligase_C_dom_sf"/>
</dbReference>
<dbReference type="Gene3D" id="3.90.190.20">
    <property type="entry name" value="Mur ligase, C-terminal domain"/>
    <property type="match status" value="1"/>
</dbReference>
<dbReference type="Gene3D" id="3.40.1190.10">
    <property type="entry name" value="Mur-like, catalytic domain"/>
    <property type="match status" value="1"/>
</dbReference>
<evidence type="ECO:0000256" key="5">
    <source>
        <dbReference type="ARBA" id="ARBA00022723"/>
    </source>
</evidence>
<dbReference type="SUPFAM" id="SSF53623">
    <property type="entry name" value="MurD-like peptide ligases, catalytic domain"/>
    <property type="match status" value="1"/>
</dbReference>
<dbReference type="Pfam" id="PF08245">
    <property type="entry name" value="Mur_ligase_M"/>
    <property type="match status" value="1"/>
</dbReference>
<evidence type="ECO:0000256" key="11">
    <source>
        <dbReference type="PIRNR" id="PIRNR001563"/>
    </source>
</evidence>
<evidence type="ECO:0000313" key="15">
    <source>
        <dbReference type="Proteomes" id="UP000177821"/>
    </source>
</evidence>
<dbReference type="GO" id="GO:0046872">
    <property type="term" value="F:metal ion binding"/>
    <property type="evidence" value="ECO:0007669"/>
    <property type="project" value="UniProtKB-KW"/>
</dbReference>
<keyword evidence="5" id="KW-0479">Metal-binding</keyword>
<evidence type="ECO:0000256" key="1">
    <source>
        <dbReference type="ARBA" id="ARBA00001946"/>
    </source>
</evidence>
<dbReference type="NCBIfam" id="TIGR01499">
    <property type="entry name" value="folC"/>
    <property type="match status" value="1"/>
</dbReference>
<dbReference type="InterPro" id="IPR001645">
    <property type="entry name" value="Folylpolyglutamate_synth"/>
</dbReference>
<reference evidence="14 15" key="1">
    <citation type="journal article" date="2016" name="Nat. Commun.">
        <title>Thousands of microbial genomes shed light on interconnected biogeochemical processes in an aquifer system.</title>
        <authorList>
            <person name="Anantharaman K."/>
            <person name="Brown C.T."/>
            <person name="Hug L.A."/>
            <person name="Sharon I."/>
            <person name="Castelle C.J."/>
            <person name="Probst A.J."/>
            <person name="Thomas B.C."/>
            <person name="Singh A."/>
            <person name="Wilkins M.J."/>
            <person name="Karaoz U."/>
            <person name="Brodie E.L."/>
            <person name="Williams K.H."/>
            <person name="Hubbard S.S."/>
            <person name="Banfield J.F."/>
        </authorList>
    </citation>
    <scope>NUCLEOTIDE SEQUENCE [LARGE SCALE GENOMIC DNA]</scope>
</reference>
<protein>
    <recommendedName>
        <fullName evidence="3">tetrahydrofolate synthase</fullName>
        <ecNumber evidence="3">6.3.2.17</ecNumber>
    </recommendedName>
    <alternativeName>
        <fullName evidence="9">Tetrahydrofolylpolyglutamate synthase</fullName>
    </alternativeName>
</protein>
<dbReference type="AlphaFoldDB" id="A0A1G1WP91"/>
<dbReference type="EMBL" id="MHCX01000021">
    <property type="protein sequence ID" value="OGY29556.1"/>
    <property type="molecule type" value="Genomic_DNA"/>
</dbReference>
<dbReference type="InterPro" id="IPR018109">
    <property type="entry name" value="Folylpolyglutamate_synth_CS"/>
</dbReference>
<evidence type="ECO:0000256" key="3">
    <source>
        <dbReference type="ARBA" id="ARBA00013025"/>
    </source>
</evidence>
<evidence type="ECO:0000256" key="10">
    <source>
        <dbReference type="ARBA" id="ARBA00047493"/>
    </source>
</evidence>
<dbReference type="PIRSF" id="PIRSF001563">
    <property type="entry name" value="Folylpolyglu_synth"/>
    <property type="match status" value="1"/>
</dbReference>
<keyword evidence="4 11" id="KW-0436">Ligase</keyword>
<comment type="similarity">
    <text evidence="2 11">Belongs to the folylpolyglutamate synthase family.</text>
</comment>
<dbReference type="GO" id="GO:0005737">
    <property type="term" value="C:cytoplasm"/>
    <property type="evidence" value="ECO:0007669"/>
    <property type="project" value="TreeGrafter"/>
</dbReference>
<dbReference type="Pfam" id="PF02875">
    <property type="entry name" value="Mur_ligase_C"/>
    <property type="match status" value="1"/>
</dbReference>
<comment type="caution">
    <text evidence="14">The sequence shown here is derived from an EMBL/GenBank/DDBJ whole genome shotgun (WGS) entry which is preliminary data.</text>
</comment>
<gene>
    <name evidence="14" type="ORF">A3J50_01505</name>
</gene>
<dbReference type="PANTHER" id="PTHR11136">
    <property type="entry name" value="FOLYLPOLYGLUTAMATE SYNTHASE-RELATED"/>
    <property type="match status" value="1"/>
</dbReference>
<evidence type="ECO:0000259" key="12">
    <source>
        <dbReference type="Pfam" id="PF02875"/>
    </source>
</evidence>
<evidence type="ECO:0000313" key="14">
    <source>
        <dbReference type="EMBL" id="OGY29556.1"/>
    </source>
</evidence>
<dbReference type="InterPro" id="IPR036565">
    <property type="entry name" value="Mur-like_cat_sf"/>
</dbReference>
<evidence type="ECO:0000256" key="6">
    <source>
        <dbReference type="ARBA" id="ARBA00022741"/>
    </source>
</evidence>
<dbReference type="SUPFAM" id="SSF53244">
    <property type="entry name" value="MurD-like peptide ligases, peptide-binding domain"/>
    <property type="match status" value="1"/>
</dbReference>
<name>A0A1G1WP91_9BACT</name>
<dbReference type="EC" id="6.3.2.17" evidence="3"/>
<evidence type="ECO:0000256" key="8">
    <source>
        <dbReference type="ARBA" id="ARBA00022842"/>
    </source>
</evidence>